<comment type="similarity">
    <text evidence="2">Belongs to the AB hydrolase superfamily. Epoxide hydrolase family.</text>
</comment>
<evidence type="ECO:0000313" key="4">
    <source>
        <dbReference type="EMBL" id="KAF9670829.1"/>
    </source>
</evidence>
<reference evidence="4 5" key="1">
    <citation type="submission" date="2020-10" db="EMBL/GenBank/DDBJ databases">
        <title>Plant Genome Project.</title>
        <authorList>
            <person name="Zhang R.-G."/>
        </authorList>
    </citation>
    <scope>NUCLEOTIDE SEQUENCE [LARGE SCALE GENOMIC DNA]</scope>
    <source>
        <strain evidence="4">FAFU-HL-1</strain>
        <tissue evidence="4">Leaf</tissue>
    </source>
</reference>
<dbReference type="Pfam" id="PF00561">
    <property type="entry name" value="Abhydrolase_1"/>
    <property type="match status" value="2"/>
</dbReference>
<dbReference type="SUPFAM" id="SSF53474">
    <property type="entry name" value="alpha/beta-Hydrolases"/>
    <property type="match status" value="2"/>
</dbReference>
<keyword evidence="1" id="KW-0378">Hydrolase</keyword>
<evidence type="ECO:0000259" key="3">
    <source>
        <dbReference type="Pfam" id="PF00561"/>
    </source>
</evidence>
<comment type="caution">
    <text evidence="4">The sequence shown here is derived from an EMBL/GenBank/DDBJ whole genome shotgun (WGS) entry which is preliminary data.</text>
</comment>
<sequence length="673" mass="75772">MEEIKHSHVEVNGLKLHVAEIGTGPNVLLFLHGFPQIWYTWRYQMIAVAKAGYRAIAYDFRGYGLSEIPAEPEKGGFTDVVEDTISLLDTFGISKINVADDLYELQFIIKKLISLFLRVHELKCKMHLHRFQAFLVGTDLGSFPAYMIAVLYPERVTGIVSLGVPFKLPGPSDARDLMPEGFYCKRWQEPGRAEADFGRFDVKTVIKNIYILFSGTKPPTAREDQEIMDLVDPSTPLPPWLSEEDLAVYASSYLKSGFLYPLQVPYRTLGIDCGITNPKVESPTLLVMGEMDYALSFPGNADYIKSDKLKHIVPDLETVFVEEGNHFVHEKLPEQVNELLINFLNKHIIGSLMQILSLPIMNLIKHTLVEVRGLKLHVAEIGTGPKVVLFLHGFPEIWYTWRYQMNAVAAAGYRAIAIDFRGYGLSELPAEPEKGNFMDLVDDVVALLDTLGINKVFLIGKDFGSITAYLVAVVHPERVSGLVSLGIPFMLPGPNCIRNDLMPPGFYITRWQEPGRAEADFGRLDVKTVIRNIYILFSGTEPPTARDDQEIMDLVDPSTPLPPWFSEEDLAAYASLYEKSGFRFALQVPYRSLGIECGITDPKVTAPTLLIMGQKDYLLKFAGVEDFTKSEQLKHFVPDLDNVFLEEGSHFVHEHLPKQVNELIINFLNKHCN</sequence>
<feature type="domain" description="AB hydrolase-1" evidence="3">
    <location>
        <begin position="387"/>
        <end position="646"/>
    </location>
</feature>
<dbReference type="Proteomes" id="UP000657918">
    <property type="component" value="Unassembled WGS sequence"/>
</dbReference>
<accession>A0A835JLW5</accession>
<proteinExistence type="inferred from homology"/>
<dbReference type="PANTHER" id="PTHR43329">
    <property type="entry name" value="EPOXIDE HYDROLASE"/>
    <property type="match status" value="1"/>
</dbReference>
<evidence type="ECO:0000256" key="2">
    <source>
        <dbReference type="ARBA" id="ARBA00038334"/>
    </source>
</evidence>
<dbReference type="InterPro" id="IPR029058">
    <property type="entry name" value="AB_hydrolase_fold"/>
</dbReference>
<dbReference type="GO" id="GO:0016787">
    <property type="term" value="F:hydrolase activity"/>
    <property type="evidence" value="ECO:0007669"/>
    <property type="project" value="UniProtKB-KW"/>
</dbReference>
<dbReference type="PRINTS" id="PR00111">
    <property type="entry name" value="ABHYDROLASE"/>
</dbReference>
<dbReference type="Gene3D" id="3.40.50.1820">
    <property type="entry name" value="alpha/beta hydrolase"/>
    <property type="match status" value="2"/>
</dbReference>
<protein>
    <recommendedName>
        <fullName evidence="3">AB hydrolase-1 domain-containing protein</fullName>
    </recommendedName>
</protein>
<evidence type="ECO:0000313" key="5">
    <source>
        <dbReference type="Proteomes" id="UP000657918"/>
    </source>
</evidence>
<dbReference type="InterPro" id="IPR000639">
    <property type="entry name" value="Epox_hydrolase-like"/>
</dbReference>
<name>A0A835JLW5_9ROSI</name>
<feature type="domain" description="AB hydrolase-1" evidence="3">
    <location>
        <begin position="26"/>
        <end position="98"/>
    </location>
</feature>
<dbReference type="InterPro" id="IPR000073">
    <property type="entry name" value="AB_hydrolase_1"/>
</dbReference>
<evidence type="ECO:0000256" key="1">
    <source>
        <dbReference type="ARBA" id="ARBA00022801"/>
    </source>
</evidence>
<dbReference type="PRINTS" id="PR00412">
    <property type="entry name" value="EPOXHYDRLASE"/>
</dbReference>
<dbReference type="EMBL" id="JADGMS010000013">
    <property type="protein sequence ID" value="KAF9670829.1"/>
    <property type="molecule type" value="Genomic_DNA"/>
</dbReference>
<gene>
    <name evidence="4" type="ORF">SADUNF_Sadunf13G0109600</name>
</gene>
<dbReference type="AlphaFoldDB" id="A0A835JLW5"/>
<organism evidence="4 5">
    <name type="scientific">Salix dunnii</name>
    <dbReference type="NCBI Taxonomy" id="1413687"/>
    <lineage>
        <taxon>Eukaryota</taxon>
        <taxon>Viridiplantae</taxon>
        <taxon>Streptophyta</taxon>
        <taxon>Embryophyta</taxon>
        <taxon>Tracheophyta</taxon>
        <taxon>Spermatophyta</taxon>
        <taxon>Magnoliopsida</taxon>
        <taxon>eudicotyledons</taxon>
        <taxon>Gunneridae</taxon>
        <taxon>Pentapetalae</taxon>
        <taxon>rosids</taxon>
        <taxon>fabids</taxon>
        <taxon>Malpighiales</taxon>
        <taxon>Salicaceae</taxon>
        <taxon>Saliceae</taxon>
        <taxon>Salix</taxon>
    </lineage>
</organism>
<dbReference type="OrthoDB" id="7130006at2759"/>
<keyword evidence="5" id="KW-1185">Reference proteome</keyword>